<feature type="non-terminal residue" evidence="1">
    <location>
        <position position="1"/>
    </location>
</feature>
<dbReference type="STRING" id="765440.A0A0C3FGJ8"/>
<dbReference type="GO" id="GO:0003676">
    <property type="term" value="F:nucleic acid binding"/>
    <property type="evidence" value="ECO:0007669"/>
    <property type="project" value="InterPro"/>
</dbReference>
<protein>
    <recommendedName>
        <fullName evidence="3">Tc1-like transposase DDE domain-containing protein</fullName>
    </recommendedName>
</protein>
<dbReference type="Proteomes" id="UP000054166">
    <property type="component" value="Unassembled WGS sequence"/>
</dbReference>
<evidence type="ECO:0000313" key="2">
    <source>
        <dbReference type="Proteomes" id="UP000054166"/>
    </source>
</evidence>
<gene>
    <name evidence="1" type="ORF">PILCRDRAFT_69064</name>
</gene>
<dbReference type="OrthoDB" id="2266637at2759"/>
<accession>A0A0C3FGJ8</accession>
<dbReference type="EMBL" id="KN832990">
    <property type="protein sequence ID" value="KIM83495.1"/>
    <property type="molecule type" value="Genomic_DNA"/>
</dbReference>
<reference evidence="2" key="2">
    <citation type="submission" date="2015-01" db="EMBL/GenBank/DDBJ databases">
        <title>Evolutionary Origins and Diversification of the Mycorrhizal Mutualists.</title>
        <authorList>
            <consortium name="DOE Joint Genome Institute"/>
            <consortium name="Mycorrhizal Genomics Consortium"/>
            <person name="Kohler A."/>
            <person name="Kuo A."/>
            <person name="Nagy L.G."/>
            <person name="Floudas D."/>
            <person name="Copeland A."/>
            <person name="Barry K.W."/>
            <person name="Cichocki N."/>
            <person name="Veneault-Fourrey C."/>
            <person name="LaButti K."/>
            <person name="Lindquist E.A."/>
            <person name="Lipzen A."/>
            <person name="Lundell T."/>
            <person name="Morin E."/>
            <person name="Murat C."/>
            <person name="Riley R."/>
            <person name="Ohm R."/>
            <person name="Sun H."/>
            <person name="Tunlid A."/>
            <person name="Henrissat B."/>
            <person name="Grigoriev I.V."/>
            <person name="Hibbett D.S."/>
            <person name="Martin F."/>
        </authorList>
    </citation>
    <scope>NUCLEOTIDE SEQUENCE [LARGE SCALE GENOMIC DNA]</scope>
    <source>
        <strain evidence="2">F 1598</strain>
    </source>
</reference>
<name>A0A0C3FGJ8_PILCF</name>
<dbReference type="InterPro" id="IPR036397">
    <property type="entry name" value="RNaseH_sf"/>
</dbReference>
<dbReference type="HOGENOM" id="CLU_056788_12_1_1"/>
<proteinExistence type="predicted"/>
<dbReference type="AlphaFoldDB" id="A0A0C3FGJ8"/>
<dbReference type="Gene3D" id="3.30.420.10">
    <property type="entry name" value="Ribonuclease H-like superfamily/Ribonuclease H"/>
    <property type="match status" value="1"/>
</dbReference>
<sequence>LVFLPPYSLDYNPIEQAFSSIEAFLHCHWMDKTLSIIDRACHNITSGKAAAYFRASGYVV</sequence>
<dbReference type="InParanoid" id="A0A0C3FGJ8"/>
<keyword evidence="2" id="KW-1185">Reference proteome</keyword>
<evidence type="ECO:0000313" key="1">
    <source>
        <dbReference type="EMBL" id="KIM83495.1"/>
    </source>
</evidence>
<evidence type="ECO:0008006" key="3">
    <source>
        <dbReference type="Google" id="ProtNLM"/>
    </source>
</evidence>
<reference evidence="1 2" key="1">
    <citation type="submission" date="2014-04" db="EMBL/GenBank/DDBJ databases">
        <authorList>
            <consortium name="DOE Joint Genome Institute"/>
            <person name="Kuo A."/>
            <person name="Tarkka M."/>
            <person name="Buscot F."/>
            <person name="Kohler A."/>
            <person name="Nagy L.G."/>
            <person name="Floudas D."/>
            <person name="Copeland A."/>
            <person name="Barry K.W."/>
            <person name="Cichocki N."/>
            <person name="Veneault-Fourrey C."/>
            <person name="LaButti K."/>
            <person name="Lindquist E.A."/>
            <person name="Lipzen A."/>
            <person name="Lundell T."/>
            <person name="Morin E."/>
            <person name="Murat C."/>
            <person name="Sun H."/>
            <person name="Tunlid A."/>
            <person name="Henrissat B."/>
            <person name="Grigoriev I.V."/>
            <person name="Hibbett D.S."/>
            <person name="Martin F."/>
            <person name="Nordberg H.P."/>
            <person name="Cantor M.N."/>
            <person name="Hua S.X."/>
        </authorList>
    </citation>
    <scope>NUCLEOTIDE SEQUENCE [LARGE SCALE GENOMIC DNA]</scope>
    <source>
        <strain evidence="1 2">F 1598</strain>
    </source>
</reference>
<organism evidence="1 2">
    <name type="scientific">Piloderma croceum (strain F 1598)</name>
    <dbReference type="NCBI Taxonomy" id="765440"/>
    <lineage>
        <taxon>Eukaryota</taxon>
        <taxon>Fungi</taxon>
        <taxon>Dikarya</taxon>
        <taxon>Basidiomycota</taxon>
        <taxon>Agaricomycotina</taxon>
        <taxon>Agaricomycetes</taxon>
        <taxon>Agaricomycetidae</taxon>
        <taxon>Atheliales</taxon>
        <taxon>Atheliaceae</taxon>
        <taxon>Piloderma</taxon>
    </lineage>
</organism>